<dbReference type="Proteomes" id="UP000198583">
    <property type="component" value="Unassembled WGS sequence"/>
</dbReference>
<evidence type="ECO:0000256" key="7">
    <source>
        <dbReference type="ARBA" id="ARBA00024033"/>
    </source>
</evidence>
<feature type="transmembrane region" description="Helical" evidence="8">
    <location>
        <begin position="85"/>
        <end position="106"/>
    </location>
</feature>
<feature type="transmembrane region" description="Helical" evidence="8">
    <location>
        <begin position="242"/>
        <end position="261"/>
    </location>
</feature>
<feature type="transmembrane region" description="Helical" evidence="8">
    <location>
        <begin position="267"/>
        <end position="289"/>
    </location>
</feature>
<comment type="similarity">
    <text evidence="7">Belongs to the glycosyltransferase 87 family.</text>
</comment>
<feature type="transmembrane region" description="Helical" evidence="8">
    <location>
        <begin position="62"/>
        <end position="78"/>
    </location>
</feature>
<evidence type="ECO:0000256" key="6">
    <source>
        <dbReference type="ARBA" id="ARBA00023136"/>
    </source>
</evidence>
<feature type="transmembrane region" description="Helical" evidence="8">
    <location>
        <begin position="154"/>
        <end position="175"/>
    </location>
</feature>
<evidence type="ECO:0000256" key="1">
    <source>
        <dbReference type="ARBA" id="ARBA00004651"/>
    </source>
</evidence>
<keyword evidence="10" id="KW-1185">Reference proteome</keyword>
<organism evidence="9 10">
    <name type="scientific">Lentzea waywayandensis</name>
    <dbReference type="NCBI Taxonomy" id="84724"/>
    <lineage>
        <taxon>Bacteria</taxon>
        <taxon>Bacillati</taxon>
        <taxon>Actinomycetota</taxon>
        <taxon>Actinomycetes</taxon>
        <taxon>Pseudonocardiales</taxon>
        <taxon>Pseudonocardiaceae</taxon>
        <taxon>Lentzea</taxon>
    </lineage>
</organism>
<keyword evidence="9" id="KW-0328">Glycosyltransferase</keyword>
<proteinExistence type="inferred from homology"/>
<keyword evidence="2" id="KW-1003">Cell membrane</keyword>
<dbReference type="GO" id="GO:0005886">
    <property type="term" value="C:plasma membrane"/>
    <property type="evidence" value="ECO:0007669"/>
    <property type="project" value="UniProtKB-SubCell"/>
</dbReference>
<dbReference type="Pfam" id="PF09594">
    <property type="entry name" value="GT87"/>
    <property type="match status" value="1"/>
</dbReference>
<dbReference type="STRING" id="84724.SAMN04488564_102574"/>
<evidence type="ECO:0000256" key="4">
    <source>
        <dbReference type="ARBA" id="ARBA00022692"/>
    </source>
</evidence>
<evidence type="ECO:0000256" key="5">
    <source>
        <dbReference type="ARBA" id="ARBA00022989"/>
    </source>
</evidence>
<keyword evidence="3 9" id="KW-0808">Transferase</keyword>
<evidence type="ECO:0000313" key="9">
    <source>
        <dbReference type="EMBL" id="SFR04641.1"/>
    </source>
</evidence>
<dbReference type="EMBL" id="FOYL01000002">
    <property type="protein sequence ID" value="SFR04641.1"/>
    <property type="molecule type" value="Genomic_DNA"/>
</dbReference>
<sequence length="366" mass="39426">MTRVDPRRIWAAVAACLLVWVCVRGFGDGLLDLRVYLAGGEAWQAGADLYTADFRGPRGLPFTYPPFAAVLFSGLTLFPLPLNALLFTVAGIALFTAACVVAAPSLRTGFGLAAVCLLLEPLRGGLDLGQINMILIGLVAADCLLPRTPWPRGLLVGLAAAIKLTPAIFVLFFLSRRRWRAALTAVATFAACGLLAWVLAPGQSKQFWFHAMLDPERVGGLAYSANQSLRGLLFRLGAPEPVWFVAAAAVLAVTVAMLPRLREDLTALVAVAAAGLLISPVSWSHHWVWIAPALMLLSGRARLAVVAVFAVGPHWLLPTAGDRELAWTWWQHLVGNAYVWLGLAFLCWCAVSTVQVRPAHQVARAR</sequence>
<gene>
    <name evidence="9" type="ORF">SAMN04488564_102574</name>
</gene>
<dbReference type="GO" id="GO:0016758">
    <property type="term" value="F:hexosyltransferase activity"/>
    <property type="evidence" value="ECO:0007669"/>
    <property type="project" value="InterPro"/>
</dbReference>
<keyword evidence="6 8" id="KW-0472">Membrane</keyword>
<evidence type="ECO:0000313" key="10">
    <source>
        <dbReference type="Proteomes" id="UP000198583"/>
    </source>
</evidence>
<evidence type="ECO:0000256" key="3">
    <source>
        <dbReference type="ARBA" id="ARBA00022679"/>
    </source>
</evidence>
<dbReference type="OrthoDB" id="9774600at2"/>
<keyword evidence="5 8" id="KW-1133">Transmembrane helix</keyword>
<evidence type="ECO:0000256" key="2">
    <source>
        <dbReference type="ARBA" id="ARBA00022475"/>
    </source>
</evidence>
<reference evidence="10" key="1">
    <citation type="submission" date="2016-10" db="EMBL/GenBank/DDBJ databases">
        <authorList>
            <person name="Varghese N."/>
            <person name="Submissions S."/>
        </authorList>
    </citation>
    <scope>NUCLEOTIDE SEQUENCE [LARGE SCALE GENOMIC DNA]</scope>
    <source>
        <strain evidence="10">DSM 44232</strain>
    </source>
</reference>
<dbReference type="InterPro" id="IPR018584">
    <property type="entry name" value="GT87"/>
</dbReference>
<dbReference type="RefSeq" id="WP_093589304.1">
    <property type="nucleotide sequence ID" value="NZ_FOYL01000002.1"/>
</dbReference>
<dbReference type="AlphaFoldDB" id="A0A1I6DGY0"/>
<comment type="subcellular location">
    <subcellularLocation>
        <location evidence="1">Cell membrane</location>
        <topology evidence="1">Multi-pass membrane protein</topology>
    </subcellularLocation>
</comment>
<protein>
    <submittedName>
        <fullName evidence="9">Alpha-1,2-mannosyltransferase</fullName>
    </submittedName>
</protein>
<feature type="transmembrane region" description="Helical" evidence="8">
    <location>
        <begin position="181"/>
        <end position="200"/>
    </location>
</feature>
<evidence type="ECO:0000256" key="8">
    <source>
        <dbReference type="SAM" id="Phobius"/>
    </source>
</evidence>
<accession>A0A1I6DGY0</accession>
<keyword evidence="4 8" id="KW-0812">Transmembrane</keyword>
<feature type="transmembrane region" description="Helical" evidence="8">
    <location>
        <begin position="337"/>
        <end position="356"/>
    </location>
</feature>
<name>A0A1I6DGY0_9PSEU</name>